<keyword evidence="3" id="KW-1185">Reference proteome</keyword>
<dbReference type="STRING" id="1156394.T0Q3A7"/>
<evidence type="ECO:0000313" key="3">
    <source>
        <dbReference type="Proteomes" id="UP000030762"/>
    </source>
</evidence>
<dbReference type="RefSeq" id="XP_008617500.1">
    <property type="nucleotide sequence ID" value="XM_008619278.1"/>
</dbReference>
<dbReference type="EMBL" id="JH767188">
    <property type="protein sequence ID" value="EQC29041.1"/>
    <property type="molecule type" value="Genomic_DNA"/>
</dbReference>
<reference evidence="2 3" key="1">
    <citation type="submission" date="2012-04" db="EMBL/GenBank/DDBJ databases">
        <title>The Genome Sequence of Saprolegnia declina VS20.</title>
        <authorList>
            <consortium name="The Broad Institute Genome Sequencing Platform"/>
            <person name="Russ C."/>
            <person name="Nusbaum C."/>
            <person name="Tyler B."/>
            <person name="van West P."/>
            <person name="Dieguez-Uribeondo J."/>
            <person name="de Bruijn I."/>
            <person name="Tripathy S."/>
            <person name="Jiang R."/>
            <person name="Young S.K."/>
            <person name="Zeng Q."/>
            <person name="Gargeya S."/>
            <person name="Fitzgerald M."/>
            <person name="Haas B."/>
            <person name="Abouelleil A."/>
            <person name="Alvarado L."/>
            <person name="Arachchi H.M."/>
            <person name="Berlin A."/>
            <person name="Chapman S.B."/>
            <person name="Goldberg J."/>
            <person name="Griggs A."/>
            <person name="Gujja S."/>
            <person name="Hansen M."/>
            <person name="Howarth C."/>
            <person name="Imamovic A."/>
            <person name="Larimer J."/>
            <person name="McCowen C."/>
            <person name="Montmayeur A."/>
            <person name="Murphy C."/>
            <person name="Neiman D."/>
            <person name="Pearson M."/>
            <person name="Priest M."/>
            <person name="Roberts A."/>
            <person name="Saif S."/>
            <person name="Shea T."/>
            <person name="Sisk P."/>
            <person name="Sykes S."/>
            <person name="Wortman J."/>
            <person name="Nusbaum C."/>
            <person name="Birren B."/>
        </authorList>
    </citation>
    <scope>NUCLEOTIDE SEQUENCE [LARGE SCALE GENOMIC DNA]</scope>
    <source>
        <strain evidence="2 3">VS20</strain>
    </source>
</reference>
<dbReference type="GeneID" id="19953924"/>
<dbReference type="OMA" id="LNKNACA"/>
<dbReference type="OrthoDB" id="186842at2759"/>
<dbReference type="eggNOG" id="ENOG502S5NB">
    <property type="taxonomic scope" value="Eukaryota"/>
</dbReference>
<dbReference type="VEuPathDB" id="FungiDB:SDRG_13197"/>
<dbReference type="Proteomes" id="UP000030762">
    <property type="component" value="Unassembled WGS sequence"/>
</dbReference>
<gene>
    <name evidence="2" type="ORF">SDRG_13197</name>
</gene>
<dbReference type="SUPFAM" id="SSF49785">
    <property type="entry name" value="Galactose-binding domain-like"/>
    <property type="match status" value="1"/>
</dbReference>
<name>T0Q3A7_SAPDV</name>
<evidence type="ECO:0000259" key="1">
    <source>
        <dbReference type="Pfam" id="PF01834"/>
    </source>
</evidence>
<sequence>MEPPAPYSIEKASGSSFQHPVESVLDYARATYWESFAKPNETIVLALQSKSLLSEVRILNKNAHAVDVSVAVENKRDDFITVKTDVRLPLHRESVIKLGYLPACFLRLTFKRQAQTSVSVYGIRPFGVACGVLEQDGGPALFNVVSFKTEAILYGPSLPASLPRRDCLSDHISGFSILPSTSNDRCHHIPPSRSPEWMKRHDSCVDAQLTRLEATLQHATKAHSYMY</sequence>
<proteinExistence type="predicted"/>
<dbReference type="GO" id="GO:0003684">
    <property type="term" value="F:damaged DNA binding"/>
    <property type="evidence" value="ECO:0007669"/>
    <property type="project" value="InterPro"/>
</dbReference>
<dbReference type="AlphaFoldDB" id="T0Q3A7"/>
<accession>T0Q3A7</accession>
<dbReference type="InterPro" id="IPR002706">
    <property type="entry name" value="Xrcc1_N"/>
</dbReference>
<evidence type="ECO:0000313" key="2">
    <source>
        <dbReference type="EMBL" id="EQC29041.1"/>
    </source>
</evidence>
<feature type="domain" description="DNA-repair protein Xrcc1 N-terminal" evidence="1">
    <location>
        <begin position="8"/>
        <end position="79"/>
    </location>
</feature>
<dbReference type="GO" id="GO:0000012">
    <property type="term" value="P:single strand break repair"/>
    <property type="evidence" value="ECO:0007669"/>
    <property type="project" value="InterPro"/>
</dbReference>
<organism evidence="2 3">
    <name type="scientific">Saprolegnia diclina (strain VS20)</name>
    <dbReference type="NCBI Taxonomy" id="1156394"/>
    <lineage>
        <taxon>Eukaryota</taxon>
        <taxon>Sar</taxon>
        <taxon>Stramenopiles</taxon>
        <taxon>Oomycota</taxon>
        <taxon>Saprolegniomycetes</taxon>
        <taxon>Saprolegniales</taxon>
        <taxon>Saprolegniaceae</taxon>
        <taxon>Saprolegnia</taxon>
    </lineage>
</organism>
<dbReference type="InterPro" id="IPR008979">
    <property type="entry name" value="Galactose-bd-like_sf"/>
</dbReference>
<dbReference type="Gene3D" id="2.60.120.260">
    <property type="entry name" value="Galactose-binding domain-like"/>
    <property type="match status" value="1"/>
</dbReference>
<dbReference type="GO" id="GO:0005634">
    <property type="term" value="C:nucleus"/>
    <property type="evidence" value="ECO:0007669"/>
    <property type="project" value="InterPro"/>
</dbReference>
<dbReference type="Pfam" id="PF01834">
    <property type="entry name" value="XRCC1_N"/>
    <property type="match status" value="1"/>
</dbReference>
<dbReference type="InParanoid" id="T0Q3A7"/>
<protein>
    <recommendedName>
        <fullName evidence="1">DNA-repair protein Xrcc1 N-terminal domain-containing protein</fullName>
    </recommendedName>
</protein>